<dbReference type="AlphaFoldDB" id="A0A5R8Q7D8"/>
<name>A0A5R8Q7D8_9FIRM</name>
<dbReference type="Proteomes" id="UP000306912">
    <property type="component" value="Unassembled WGS sequence"/>
</dbReference>
<proteinExistence type="predicted"/>
<dbReference type="InterPro" id="IPR018755">
    <property type="entry name" value="Phage_Mu_Gp48"/>
</dbReference>
<evidence type="ECO:0000313" key="2">
    <source>
        <dbReference type="Proteomes" id="UP000306912"/>
    </source>
</evidence>
<dbReference type="Pfam" id="PF10076">
    <property type="entry name" value="Phage_Mu_Gp48"/>
    <property type="match status" value="1"/>
</dbReference>
<protein>
    <submittedName>
        <fullName evidence="1">DUF2313 domain-containing protein</fullName>
    </submittedName>
</protein>
<dbReference type="InParanoid" id="A0A5R8Q7D8"/>
<accession>A0A5R8Q7D8</accession>
<comment type="caution">
    <text evidence="1">The sequence shown here is derived from an EMBL/GenBank/DDBJ whole genome shotgun (WGS) entry which is preliminary data.</text>
</comment>
<gene>
    <name evidence="1" type="ORF">FEZ08_10750</name>
</gene>
<organism evidence="1 2">
    <name type="scientific">Culicoidibacter larvae</name>
    <dbReference type="NCBI Taxonomy" id="2579976"/>
    <lineage>
        <taxon>Bacteria</taxon>
        <taxon>Bacillati</taxon>
        <taxon>Bacillota</taxon>
        <taxon>Culicoidibacteria</taxon>
        <taxon>Culicoidibacterales</taxon>
        <taxon>Culicoidibacteraceae</taxon>
        <taxon>Culicoidibacter</taxon>
    </lineage>
</organism>
<reference evidence="1 2" key="1">
    <citation type="submission" date="2019-05" db="EMBL/GenBank/DDBJ databases">
        <title>Culicoidintestinum kansasii gen. nov., sp. nov. from the gastrointestinal tract of the biting midge, Culicoides sonorensis.</title>
        <authorList>
            <person name="Neupane S."/>
            <person name="Ghosh A."/>
            <person name="Gunther S."/>
            <person name="Martin K."/>
            <person name="Zurek L."/>
        </authorList>
    </citation>
    <scope>NUCLEOTIDE SEQUENCE [LARGE SCALE GENOMIC DNA]</scope>
    <source>
        <strain evidence="1 2">CS-1</strain>
    </source>
</reference>
<keyword evidence="2" id="KW-1185">Reference proteome</keyword>
<dbReference type="EMBL" id="VBWP01000012">
    <property type="protein sequence ID" value="TLG71365.1"/>
    <property type="molecule type" value="Genomic_DNA"/>
</dbReference>
<evidence type="ECO:0000313" key="1">
    <source>
        <dbReference type="EMBL" id="TLG71365.1"/>
    </source>
</evidence>
<dbReference type="RefSeq" id="WP_138192245.1">
    <property type="nucleotide sequence ID" value="NZ_VBWP01000012.1"/>
</dbReference>
<dbReference type="OrthoDB" id="1629754at2"/>
<sequence length="178" mass="21016">MKLSNYVPDFTNSIVDFQKLYSVEDTELRKINEELLTVNNAYFVRLLNERTVPLWEETFNVSHPDWPLEERKREILKLLAGFSKLSTKSIERIVLQYTSYSCECVFNRAESNIEIRFTEIGVPMGIESLILYLNTLTPAHLNTVLIQSFRRHMDLITLTHQQLSNYTHEEIYSRREPL</sequence>